<dbReference type="Proteomes" id="UP000077748">
    <property type="component" value="Chromosome"/>
</dbReference>
<sequence>MPVKGVSQVKRNFRKLMEEIAGKTTDTAVYAIMSQGMAMAATMTPIDTSTLINSHFVYIDVEPGKIVGRTGYTAAYAAAVHAAEGVLKGQPRPDNRGDFWDPNAEPQFLSKGFEEIIPNVPAILRRHYRV</sequence>
<gene>
    <name evidence="1" type="ORF">A9C11_11000</name>
</gene>
<accession>A0A1A9KAF0</accession>
<reference evidence="1 2" key="1">
    <citation type="submission" date="2016-05" db="EMBL/GenBank/DDBJ databases">
        <title>Genome Sequence of Pseudomonas citronellolis Strain SJTE-3, an Estrogens and Persistent Organic Pollutants degradation strain.</title>
        <authorList>
            <person name="Liang R."/>
        </authorList>
    </citation>
    <scope>NUCLEOTIDE SEQUENCE [LARGE SCALE GENOMIC DNA]</scope>
    <source>
        <strain evidence="1 2">SJTE-3</strain>
    </source>
</reference>
<proteinExistence type="predicted"/>
<dbReference type="RefSeq" id="WP_064582671.1">
    <property type="nucleotide sequence ID" value="NZ_CP015878.1"/>
</dbReference>
<dbReference type="AlphaFoldDB" id="A0A1A9KAF0"/>
<evidence type="ECO:0000313" key="1">
    <source>
        <dbReference type="EMBL" id="ANI14478.1"/>
    </source>
</evidence>
<evidence type="ECO:0008006" key="3">
    <source>
        <dbReference type="Google" id="ProtNLM"/>
    </source>
</evidence>
<protein>
    <recommendedName>
        <fullName evidence="3">HK97 gp10 family phage protein</fullName>
    </recommendedName>
</protein>
<evidence type="ECO:0000313" key="2">
    <source>
        <dbReference type="Proteomes" id="UP000077748"/>
    </source>
</evidence>
<name>A0A1A9KAF0_9PSED</name>
<organism evidence="1 2">
    <name type="scientific">Pseudomonas citronellolis</name>
    <dbReference type="NCBI Taxonomy" id="53408"/>
    <lineage>
        <taxon>Bacteria</taxon>
        <taxon>Pseudomonadati</taxon>
        <taxon>Pseudomonadota</taxon>
        <taxon>Gammaproteobacteria</taxon>
        <taxon>Pseudomonadales</taxon>
        <taxon>Pseudomonadaceae</taxon>
        <taxon>Pseudomonas</taxon>
    </lineage>
</organism>
<dbReference type="EMBL" id="CP015878">
    <property type="protein sequence ID" value="ANI14478.1"/>
    <property type="molecule type" value="Genomic_DNA"/>
</dbReference>